<feature type="transmembrane region" description="Helical" evidence="1">
    <location>
        <begin position="6"/>
        <end position="27"/>
    </location>
</feature>
<organism evidence="2 3">
    <name type="scientific">Salinibacillus xinjiangensis</name>
    <dbReference type="NCBI Taxonomy" id="1229268"/>
    <lineage>
        <taxon>Bacteria</taxon>
        <taxon>Bacillati</taxon>
        <taxon>Bacillota</taxon>
        <taxon>Bacilli</taxon>
        <taxon>Bacillales</taxon>
        <taxon>Bacillaceae</taxon>
        <taxon>Salinibacillus</taxon>
    </lineage>
</organism>
<comment type="caution">
    <text evidence="2">The sequence shown here is derived from an EMBL/GenBank/DDBJ whole genome shotgun (WGS) entry which is preliminary data.</text>
</comment>
<dbReference type="EMBL" id="WJNH01000007">
    <property type="protein sequence ID" value="MRG87138.1"/>
    <property type="molecule type" value="Genomic_DNA"/>
</dbReference>
<evidence type="ECO:0000313" key="3">
    <source>
        <dbReference type="Proteomes" id="UP000480185"/>
    </source>
</evidence>
<evidence type="ECO:0000313" key="2">
    <source>
        <dbReference type="EMBL" id="MRG87138.1"/>
    </source>
</evidence>
<keyword evidence="3" id="KW-1185">Reference proteome</keyword>
<evidence type="ECO:0000256" key="1">
    <source>
        <dbReference type="SAM" id="Phobius"/>
    </source>
</evidence>
<keyword evidence="1" id="KW-0472">Membrane</keyword>
<reference evidence="2 3" key="1">
    <citation type="submission" date="2019-11" db="EMBL/GenBank/DDBJ databases">
        <authorList>
            <person name="Li J."/>
        </authorList>
    </citation>
    <scope>NUCLEOTIDE SEQUENCE [LARGE SCALE GENOMIC DNA]</scope>
    <source>
        <strain evidence="2 3">J4</strain>
    </source>
</reference>
<feature type="transmembrane region" description="Helical" evidence="1">
    <location>
        <begin position="61"/>
        <end position="78"/>
    </location>
</feature>
<accession>A0A6G1X8K6</accession>
<gene>
    <name evidence="2" type="ORF">GH754_12540</name>
</gene>
<keyword evidence="1" id="KW-0812">Transmembrane</keyword>
<feature type="transmembrane region" description="Helical" evidence="1">
    <location>
        <begin position="114"/>
        <end position="135"/>
    </location>
</feature>
<keyword evidence="1" id="KW-1133">Transmembrane helix</keyword>
<dbReference type="OrthoDB" id="2082701at2"/>
<name>A0A6G1X8K6_9BACI</name>
<proteinExistence type="predicted"/>
<dbReference type="AlphaFoldDB" id="A0A6G1X8K6"/>
<sequence length="245" mass="28234">MTKNMIIFTIIMGWTLLIYGGITYLLVKKKEYSLISGFYNRPEEEQSFLIENGYVKAMEKLLVYTFYLHVLAFLLTLLDVPFGAEISFGLFTIVLLAGVIYIQKFEVPHKRKKYFWISGSISVGTVLFLVIIIGLDYMDNEVIIEEETFKISGMYGGEWSVDEIEEVKLLEELPKVIVRTKGMATSNLLKGNFRLEEPYGKGKLFIEKGHKPYLYVSNGDDYVIINREEAGMVEELYDQIYKGMN</sequence>
<dbReference type="Proteomes" id="UP000480185">
    <property type="component" value="Unassembled WGS sequence"/>
</dbReference>
<dbReference type="RefSeq" id="WP_153729020.1">
    <property type="nucleotide sequence ID" value="NZ_WJNH01000007.1"/>
</dbReference>
<feature type="transmembrane region" description="Helical" evidence="1">
    <location>
        <begin position="84"/>
        <end position="102"/>
    </location>
</feature>
<protein>
    <submittedName>
        <fullName evidence="2">DUF3784 domain-containing protein</fullName>
    </submittedName>
</protein>